<reference evidence="3 4" key="1">
    <citation type="journal article" date="2016" name="Nat. Commun.">
        <title>Thousands of microbial genomes shed light on interconnected biogeochemical processes in an aquifer system.</title>
        <authorList>
            <person name="Anantharaman K."/>
            <person name="Brown C.T."/>
            <person name="Hug L.A."/>
            <person name="Sharon I."/>
            <person name="Castelle C.J."/>
            <person name="Probst A.J."/>
            <person name="Thomas B.C."/>
            <person name="Singh A."/>
            <person name="Wilkins M.J."/>
            <person name="Karaoz U."/>
            <person name="Brodie E.L."/>
            <person name="Williams K.H."/>
            <person name="Hubbard S.S."/>
            <person name="Banfield J.F."/>
        </authorList>
    </citation>
    <scope>NUCLEOTIDE SEQUENCE [LARGE SCALE GENOMIC DNA]</scope>
</reference>
<keyword evidence="2" id="KW-1133">Transmembrane helix</keyword>
<keyword evidence="2" id="KW-0472">Membrane</keyword>
<dbReference type="AlphaFoldDB" id="A0A1F7YNK9"/>
<dbReference type="EMBL" id="MGGM01000022">
    <property type="protein sequence ID" value="OGM28931.1"/>
    <property type="molecule type" value="Genomic_DNA"/>
</dbReference>
<feature type="region of interest" description="Disordered" evidence="1">
    <location>
        <begin position="58"/>
        <end position="78"/>
    </location>
</feature>
<dbReference type="STRING" id="1802500.A2801_01025"/>
<comment type="caution">
    <text evidence="3">The sequence shown here is derived from an EMBL/GenBank/DDBJ whole genome shotgun (WGS) entry which is preliminary data.</text>
</comment>
<gene>
    <name evidence="3" type="ORF">A2801_01025</name>
</gene>
<accession>A0A1F7YNK9</accession>
<sequence length="185" mass="19881">MEKKKSAEISSGLLLGAIVLIISVFSAGAIVKLFADVGNDHVAKVATLVAEITASPQQPATYTPSTIPTSTLTPTAAPSETPYPKYVVVPDRYEVKVHYLLQTGEYSLVVRNLGEIEPGTARLEMFPSWDEDKSILEISFENFTFSGNINVGHRGAPFVAFGFSSEGVMLMLMPGATVESSQPIQ</sequence>
<organism evidence="3 4">
    <name type="scientific">Candidatus Woesebacteria bacterium RIFCSPHIGHO2_01_FULL_41_10</name>
    <dbReference type="NCBI Taxonomy" id="1802500"/>
    <lineage>
        <taxon>Bacteria</taxon>
        <taxon>Candidatus Woeseibacteriota</taxon>
    </lineage>
</organism>
<proteinExistence type="predicted"/>
<protein>
    <submittedName>
        <fullName evidence="3">Uncharacterized protein</fullName>
    </submittedName>
</protein>
<evidence type="ECO:0000313" key="4">
    <source>
        <dbReference type="Proteomes" id="UP000177263"/>
    </source>
</evidence>
<name>A0A1F7YNK9_9BACT</name>
<evidence type="ECO:0000313" key="3">
    <source>
        <dbReference type="EMBL" id="OGM28931.1"/>
    </source>
</evidence>
<evidence type="ECO:0000256" key="2">
    <source>
        <dbReference type="SAM" id="Phobius"/>
    </source>
</evidence>
<feature type="compositionally biased region" description="Low complexity" evidence="1">
    <location>
        <begin position="59"/>
        <end position="78"/>
    </location>
</feature>
<dbReference type="Proteomes" id="UP000177263">
    <property type="component" value="Unassembled WGS sequence"/>
</dbReference>
<feature type="transmembrane region" description="Helical" evidence="2">
    <location>
        <begin position="12"/>
        <end position="35"/>
    </location>
</feature>
<keyword evidence="2" id="KW-0812">Transmembrane</keyword>
<evidence type="ECO:0000256" key="1">
    <source>
        <dbReference type="SAM" id="MobiDB-lite"/>
    </source>
</evidence>